<dbReference type="InterPro" id="IPR029063">
    <property type="entry name" value="SAM-dependent_MTases_sf"/>
</dbReference>
<dbReference type="PANTHER" id="PTHR45527">
    <property type="entry name" value="NONRIBOSOMAL PEPTIDE SYNTHETASE"/>
    <property type="match status" value="1"/>
</dbReference>
<comment type="cofactor">
    <cofactor evidence="1">
        <name>pantetheine 4'-phosphate</name>
        <dbReference type="ChEBI" id="CHEBI:47942"/>
    </cofactor>
</comment>
<evidence type="ECO:0000256" key="1">
    <source>
        <dbReference type="ARBA" id="ARBA00001957"/>
    </source>
</evidence>
<dbReference type="SUPFAM" id="SSF52777">
    <property type="entry name" value="CoA-dependent acyltransferases"/>
    <property type="match status" value="5"/>
</dbReference>
<proteinExistence type="inferred from homology"/>
<dbReference type="InterPro" id="IPR009081">
    <property type="entry name" value="PP-bd_ACP"/>
</dbReference>
<dbReference type="InterPro" id="IPR045851">
    <property type="entry name" value="AMP-bd_C_sf"/>
</dbReference>
<keyword evidence="8" id="KW-0045">Antibiotic biosynthesis</keyword>
<reference evidence="11 12" key="1">
    <citation type="submission" date="2018-03" db="EMBL/GenBank/DDBJ databases">
        <title>Brevisbacillus phylogenomics.</title>
        <authorList>
            <person name="Dunlap C."/>
        </authorList>
    </citation>
    <scope>NUCLEOTIDE SEQUENCE [LARGE SCALE GENOMIC DNA]</scope>
    <source>
        <strain evidence="11 12">NRRL B-41110</strain>
    </source>
</reference>
<dbReference type="InterPro" id="IPR023213">
    <property type="entry name" value="CAT-like_dom_sf"/>
</dbReference>
<dbReference type="Proteomes" id="UP000241645">
    <property type="component" value="Unassembled WGS sequence"/>
</dbReference>
<evidence type="ECO:0000313" key="11">
    <source>
        <dbReference type="EMBL" id="PSK14483.1"/>
    </source>
</evidence>
<accession>A0ABX5FVA4</accession>
<keyword evidence="12" id="KW-1185">Reference proteome</keyword>
<dbReference type="InterPro" id="IPR000873">
    <property type="entry name" value="AMP-dep_synth/lig_dom"/>
</dbReference>
<dbReference type="PROSITE" id="PS50075">
    <property type="entry name" value="CARRIER"/>
    <property type="match status" value="2"/>
</dbReference>
<comment type="similarity">
    <text evidence="3">Belongs to the ATP-dependent AMP-binding enzyme family.</text>
</comment>
<dbReference type="Pfam" id="PF13193">
    <property type="entry name" value="AMP-binding_C"/>
    <property type="match status" value="1"/>
</dbReference>
<keyword evidence="6" id="KW-0436">Ligase</keyword>
<dbReference type="Gene3D" id="3.40.50.980">
    <property type="match status" value="2"/>
</dbReference>
<dbReference type="GeneID" id="95749002"/>
<dbReference type="InterPro" id="IPR020806">
    <property type="entry name" value="PKS_PP-bd"/>
</dbReference>
<dbReference type="Gene3D" id="3.40.50.150">
    <property type="entry name" value="Vaccinia Virus protein VP39"/>
    <property type="match status" value="1"/>
</dbReference>
<dbReference type="CDD" id="cd19531">
    <property type="entry name" value="LCL_NRPS-like"/>
    <property type="match status" value="1"/>
</dbReference>
<dbReference type="Pfam" id="PF00550">
    <property type="entry name" value="PP-binding"/>
    <property type="match status" value="2"/>
</dbReference>
<dbReference type="CDD" id="cd05930">
    <property type="entry name" value="A_NRPS"/>
    <property type="match status" value="1"/>
</dbReference>
<feature type="domain" description="Carrier" evidence="10">
    <location>
        <begin position="2062"/>
        <end position="2137"/>
    </location>
</feature>
<name>A0ABX5FVA4_9BACL</name>
<dbReference type="RefSeq" id="WP_106833120.1">
    <property type="nucleotide sequence ID" value="NZ_JARMEW010000014.1"/>
</dbReference>
<dbReference type="Gene3D" id="3.30.559.30">
    <property type="entry name" value="Nonribosomal peptide synthetase, condensation domain"/>
    <property type="match status" value="3"/>
</dbReference>
<evidence type="ECO:0000256" key="6">
    <source>
        <dbReference type="ARBA" id="ARBA00022598"/>
    </source>
</evidence>
<organism evidence="11 12">
    <name type="scientific">Brevibacillus porteri</name>
    <dbReference type="NCBI Taxonomy" id="2126350"/>
    <lineage>
        <taxon>Bacteria</taxon>
        <taxon>Bacillati</taxon>
        <taxon>Bacillota</taxon>
        <taxon>Bacilli</taxon>
        <taxon>Bacillales</taxon>
        <taxon>Paenibacillaceae</taxon>
        <taxon>Brevibacillus</taxon>
    </lineage>
</organism>
<sequence length="2611" mass="296931">MNKLQIGCVYLVEQVDSEYLCAESFDPEQFKRIVYRAIQVFAVKCLEEERIAFQDDELGGFRVVPSQIDRSKTIEQVIEQDYLTKDDQHVSMDETKLPRYVFFYQETGGTAESIDDGKTSLKTYDLAMQLIRSQDCLHLRVHYSCEAFSEQLARTLGERYMLLLREMLADQTRTVNELEIVSVEEQQHLLFEVNRTHVQYPLDQAIHREFERQVEKRPFEIAVSDDYESLTYQQLEQKSNQLANYLIAERGIAAQELVGICMERSVHMMVALLGILKAGGAYVPLAPTDSEQRLASIVQDANIRTIITSSRHLDTAERLLWATREVQVCLSLNESHHAQDLASQSHDLMDEQLWNFVNQKASNEIEAGGWVSSYSGESFSKEEMEQYANNVLIKLEPYLHHSCRVLEIGCASGLTMYKVAPHVGLYVGTDLSESAIAANRVRTEREGLSHIRLQTLAAHEIDQLSEEPFDIVIINSVVQLFPHHRYLLEVLKKSVALCKDDGILFIGDVMDLETKAQLEESLLRYKAVHPDARTKTNWSNELFLPKVFWEELSGEIPAVKETQCEKKIGTLKNELTSFRYDVLMKVNHTEGLPANRSNRKQVQDAKTLDSYSADRPNIDVSPEGLAYCLYTSGSTGIPKGVLISHRSVMNRLLWMQSAYPLGLQDVILQKTAITFDVSVWELFWWSISGARLHFLRPGGEKNPETIWQTVAKERISTMHFVPGMLTVFLEHARQQEATPLLKSLRYVFSSGEALHYSQAEAFHSLLGKTFLARLINLYGPTEATVDVTCYDCVADGLREPIPIGKPIANIRLYILDSDLKLVPDGMTGELFIGGEGVAKGYLNRPELTAERFLSHPYIPRETIYRTGDKVRRLPDGHIQYLGRIDDQMKWRGYRIEPGEIESILKKIPGILETVVQLQPIDQGSEVLVAYFTANASLEETVIRHFLGSRLAPYMMPTHFIEVDQMSRTMSGKIDRKQLANKWTPSSISKETPVIADEHERQMASIWREVCGFENISPTANFYTLGGHSLQALHLLSAVNDHFGVRLSLADFFSNPSIQGVAEAVKRHISPKASDCLPSIQPDEENRYEPFPLNDLQQAYYVGRMSDFEIGSIATHVYVELECTEYDHNRMLTAMHRLIERHDALRCVMTEEGMQRILPALDRFNIPLEDIRELDAEEKGTVLQQKRSRLSSRVFSPMQIPLFDAQVTLLEGSKAIVHLYYDGLILDGWSQSMVTKQLEAFYREPNQWVEPIDISYRDYVCAVSGHKKSAAYNKAKQYWLEKLPELPGPPELPLKKQPHHIIAPTPIQLTRTILQKDWEQFQENAASFGVSPQLSLFAAFAHVMGHWSWQQQFLLSAAQFNRLEIHSQVNELAGEFASVWPFGFDLRERKPFVEEVREIESIFWRDMDHRLFSGVEVLRELSRQRGETLRSPAPVVFTSLLHLGADGKEETGRSFESVYWMSQTSQVWIDAIVSSRNGELHLIWDCVEELFEPDVLNRMLDAYGNMIQKLASDASAWKSEYWELTAKQELSVMDLANETDKSWPNRSLLETLVDNCAHYAKKPAILTSSLQLSYEELFSKAKMIAVLLRESGVKEGDYVVIWMEKGWEQIVGMIATLACGAAYIPVPADWPQARLAHVLKESAARVILTQSWLASSVASYGCPLLNVDARASHEGMRQQQDRLALIHWEELPGYQKQSGVAFVLFTSGSTGVPKGVMLELPGLMNVLHHLNHSNQVNASDRTLALTQLHHDFSVYDTLGMLTAGGTIVLPDHDKTRDPGHWLALLEQHSVTIWNSVPAFMEMFTMYMQESVHQVLPSLRLFMAGGDWVGLGLPADLRRFAPTARFISIGGPTETTFMNISYPVDHIDPGWKSIPYGKPIANARYYIFNDRLEQVPIGVTGMMYCEGVGVAKGYLNEPERTDRSFILHPVSGKRLYRTGDLGRYLPDGNIEFMGRADTQVKLRGQRIELGEIEHALCQFRGIQKAVVTVWESQQTLAAYYVAEAVMEPSQLQAYLKEKLPLAMVPTFFIRLQHIPLTANGKVDRKNLPIQEVEAGFDKTDNTNEDCSHVLAQIKSVFANVLGVRHVQDTDDLFKLGGNSLLAIRIAQRIEKTIGIPVPLSALFTGTSIAGLAKMLETDVDSSDLDVIGPVRESFESSEAAGKEIAAPLTYAQEGIWLAEQLRTSDHYLLPASMQLIGPLSKDLFQNALQAVLEKQGVLRTRILLRGNEAVQVVKPAETVELEWIDLRYDPDRKETLKKLQAEFAATPIFADDRKLYRFRMIVFEEQSHLLQFGFHHVIADEASFGIFVADLMRAYSYYTGEKEDRLDSLPLEYTDYSIWLRRTERTARYQQDVDYWKKRLDRYPARLSLPYRSDTGDDLGKGAYYWLNLEPVHVHRFKQVCQENGISLFSGWLSVFSVLMLRVGGQLDMVIGTPVSTRSWEQIEGVMGMFVNRLPFRLILDPDWDFVQLLSHTHSIVTEALTHRRLPFEKVAKEMKADPSFVRLPLQVGFNFIDSDRVEQNAGPLVCKSWEYLKSNVAHHLGLFIEREDGHMRVAFSYKEALFAEESITHMAEAFKRLLENILHDPHCPLLESKTVQAKKEKNSEEVEMFHFQ</sequence>
<dbReference type="NCBIfam" id="TIGR01733">
    <property type="entry name" value="AA-adenyl-dom"/>
    <property type="match status" value="2"/>
</dbReference>
<dbReference type="SMART" id="SM00823">
    <property type="entry name" value="PKS_PP"/>
    <property type="match status" value="2"/>
</dbReference>
<dbReference type="NCBIfam" id="NF003417">
    <property type="entry name" value="PRK04813.1"/>
    <property type="match status" value="3"/>
</dbReference>
<dbReference type="Pfam" id="PF08242">
    <property type="entry name" value="Methyltransf_12"/>
    <property type="match status" value="1"/>
</dbReference>
<keyword evidence="7" id="KW-0677">Repeat</keyword>
<dbReference type="CDD" id="cd02440">
    <property type="entry name" value="AdoMet_MTases"/>
    <property type="match status" value="1"/>
</dbReference>
<dbReference type="InterPro" id="IPR020845">
    <property type="entry name" value="AMP-binding_CS"/>
</dbReference>
<dbReference type="InterPro" id="IPR013217">
    <property type="entry name" value="Methyltransf_12"/>
</dbReference>
<comment type="pathway">
    <text evidence="2">Siderophore biosynthesis.</text>
</comment>
<keyword evidence="9" id="KW-0511">Multifunctional enzyme</keyword>
<dbReference type="CDD" id="cd19535">
    <property type="entry name" value="Cyc_NRPS"/>
    <property type="match status" value="1"/>
</dbReference>
<keyword evidence="5" id="KW-0597">Phosphoprotein</keyword>
<dbReference type="InterPro" id="IPR057737">
    <property type="entry name" value="Condensation_MtbB-like"/>
</dbReference>
<evidence type="ECO:0000259" key="10">
    <source>
        <dbReference type="PROSITE" id="PS50075"/>
    </source>
</evidence>
<keyword evidence="4" id="KW-0596">Phosphopantetheine</keyword>
<evidence type="ECO:0000256" key="2">
    <source>
        <dbReference type="ARBA" id="ARBA00004924"/>
    </source>
</evidence>
<dbReference type="SUPFAM" id="SSF53335">
    <property type="entry name" value="S-adenosyl-L-methionine-dependent methyltransferases"/>
    <property type="match status" value="1"/>
</dbReference>
<protein>
    <recommendedName>
        <fullName evidence="10">Carrier domain-containing protein</fullName>
    </recommendedName>
</protein>
<evidence type="ECO:0000256" key="7">
    <source>
        <dbReference type="ARBA" id="ARBA00022737"/>
    </source>
</evidence>
<dbReference type="SUPFAM" id="SSF47336">
    <property type="entry name" value="ACP-like"/>
    <property type="match status" value="2"/>
</dbReference>
<dbReference type="Gene3D" id="3.30.300.30">
    <property type="match status" value="2"/>
</dbReference>
<dbReference type="Pfam" id="PF00668">
    <property type="entry name" value="Condensation"/>
    <property type="match status" value="2"/>
</dbReference>
<dbReference type="InterPro" id="IPR025110">
    <property type="entry name" value="AMP-bd_C"/>
</dbReference>
<evidence type="ECO:0000313" key="12">
    <source>
        <dbReference type="Proteomes" id="UP000241645"/>
    </source>
</evidence>
<feature type="domain" description="Carrier" evidence="10">
    <location>
        <begin position="993"/>
        <end position="1068"/>
    </location>
</feature>
<dbReference type="PROSITE" id="PS00012">
    <property type="entry name" value="PHOSPHOPANTETHEINE"/>
    <property type="match status" value="2"/>
</dbReference>
<dbReference type="Pfam" id="PF00501">
    <property type="entry name" value="AMP-binding"/>
    <property type="match status" value="3"/>
</dbReference>
<dbReference type="Gene3D" id="1.10.1200.10">
    <property type="entry name" value="ACP-like"/>
    <property type="match status" value="2"/>
</dbReference>
<dbReference type="PROSITE" id="PS00455">
    <property type="entry name" value="AMP_BINDING"/>
    <property type="match status" value="1"/>
</dbReference>
<dbReference type="InterPro" id="IPR010071">
    <property type="entry name" value="AA_adenyl_dom"/>
</dbReference>
<dbReference type="InterPro" id="IPR001242">
    <property type="entry name" value="Condensation_dom"/>
</dbReference>
<comment type="caution">
    <text evidence="11">The sequence shown here is derived from an EMBL/GenBank/DDBJ whole genome shotgun (WGS) entry which is preliminary data.</text>
</comment>
<evidence type="ECO:0000256" key="9">
    <source>
        <dbReference type="ARBA" id="ARBA00023268"/>
    </source>
</evidence>
<dbReference type="InterPro" id="IPR036736">
    <property type="entry name" value="ACP-like_sf"/>
</dbReference>
<dbReference type="InterPro" id="IPR042099">
    <property type="entry name" value="ANL_N_sf"/>
</dbReference>
<evidence type="ECO:0000256" key="5">
    <source>
        <dbReference type="ARBA" id="ARBA00022553"/>
    </source>
</evidence>
<dbReference type="SUPFAM" id="SSF56801">
    <property type="entry name" value="Acetyl-CoA synthetase-like"/>
    <property type="match status" value="2"/>
</dbReference>
<dbReference type="Gene3D" id="2.30.38.10">
    <property type="entry name" value="Luciferase, Domain 3"/>
    <property type="match status" value="1"/>
</dbReference>
<dbReference type="PANTHER" id="PTHR45527:SF10">
    <property type="entry name" value="PYOCHELIN SYNTHASE PCHF"/>
    <property type="match status" value="1"/>
</dbReference>
<dbReference type="Gene3D" id="3.30.559.10">
    <property type="entry name" value="Chloramphenicol acetyltransferase-like domain"/>
    <property type="match status" value="2"/>
</dbReference>
<evidence type="ECO:0000256" key="3">
    <source>
        <dbReference type="ARBA" id="ARBA00006432"/>
    </source>
</evidence>
<evidence type="ECO:0000256" key="8">
    <source>
        <dbReference type="ARBA" id="ARBA00023194"/>
    </source>
</evidence>
<dbReference type="EMBL" id="PXZO01000002">
    <property type="protein sequence ID" value="PSK14483.1"/>
    <property type="molecule type" value="Genomic_DNA"/>
</dbReference>
<gene>
    <name evidence="11" type="ORF">C7R92_02435</name>
</gene>
<dbReference type="Gene3D" id="3.40.50.12780">
    <property type="entry name" value="N-terminal domain of ligase-like"/>
    <property type="match status" value="2"/>
</dbReference>
<evidence type="ECO:0000256" key="4">
    <source>
        <dbReference type="ARBA" id="ARBA00022450"/>
    </source>
</evidence>
<dbReference type="InterPro" id="IPR006162">
    <property type="entry name" value="Ppantetheine_attach_site"/>
</dbReference>